<name>A0A7C3RWM3_DICTH</name>
<dbReference type="InterPro" id="IPR029052">
    <property type="entry name" value="Metallo-depent_PP-like"/>
</dbReference>
<dbReference type="GO" id="GO:0016787">
    <property type="term" value="F:hydrolase activity"/>
    <property type="evidence" value="ECO:0007669"/>
    <property type="project" value="InterPro"/>
</dbReference>
<evidence type="ECO:0000259" key="2">
    <source>
        <dbReference type="Pfam" id="PF00149"/>
    </source>
</evidence>
<reference evidence="3" key="1">
    <citation type="journal article" date="2020" name="mSystems">
        <title>Genome- and Community-Level Interaction Insights into Carbon Utilization and Element Cycling Functions of Hydrothermarchaeota in Hydrothermal Sediment.</title>
        <authorList>
            <person name="Zhou Z."/>
            <person name="Liu Y."/>
            <person name="Xu W."/>
            <person name="Pan J."/>
            <person name="Luo Z.H."/>
            <person name="Li M."/>
        </authorList>
    </citation>
    <scope>NUCLEOTIDE SEQUENCE [LARGE SCALE GENOMIC DNA]</scope>
    <source>
        <strain evidence="3">SpSt-81</strain>
    </source>
</reference>
<accession>A0A7C3RWM3</accession>
<dbReference type="EMBL" id="DTIN01000043">
    <property type="protein sequence ID" value="HFX14321.1"/>
    <property type="molecule type" value="Genomic_DNA"/>
</dbReference>
<dbReference type="PANTHER" id="PTHR43143">
    <property type="entry name" value="METALLOPHOSPHOESTERASE, CALCINEURIN SUPERFAMILY"/>
    <property type="match status" value="1"/>
</dbReference>
<proteinExistence type="predicted"/>
<evidence type="ECO:0000256" key="1">
    <source>
        <dbReference type="SAM" id="Phobius"/>
    </source>
</evidence>
<feature type="transmembrane region" description="Helical" evidence="1">
    <location>
        <begin position="7"/>
        <end position="30"/>
    </location>
</feature>
<dbReference type="AlphaFoldDB" id="A0A7C3RWM3"/>
<dbReference type="PANTHER" id="PTHR43143:SF1">
    <property type="entry name" value="SERINE_THREONINE-PROTEIN PHOSPHATASE CPPED1"/>
    <property type="match status" value="1"/>
</dbReference>
<sequence length="253" mass="29891">MKKILKIIFLIFFVFWEIFSISYSFTFAVIGDRAGRPVKGVFERNFSEILKRKPDFIIQLGDILDNSSEEEYNFLRNLIKDVKIPIYFVPGNHDLKGDPKGEKYQAFTGRPLYYYFDYENSRFIILNNSSGKIGKEQMNWLINILKNTDKKYKFVFMHQPIISPSFFFLFHKADPFESKELMRIFEEYKVNYVFSGHIHMYYRKVINGVTYIISGIGGARPYVSTEIDEGKPHFILLEVTDKGIKEEVIRLSW</sequence>
<gene>
    <name evidence="3" type="ORF">ENW00_09325</name>
</gene>
<dbReference type="Pfam" id="PF00149">
    <property type="entry name" value="Metallophos"/>
    <property type="match status" value="1"/>
</dbReference>
<dbReference type="InterPro" id="IPR051918">
    <property type="entry name" value="STPP_CPPED1"/>
</dbReference>
<organism evidence="3">
    <name type="scientific">Dictyoglomus thermophilum</name>
    <dbReference type="NCBI Taxonomy" id="14"/>
    <lineage>
        <taxon>Bacteria</taxon>
        <taxon>Pseudomonadati</taxon>
        <taxon>Dictyoglomota</taxon>
        <taxon>Dictyoglomia</taxon>
        <taxon>Dictyoglomales</taxon>
        <taxon>Dictyoglomaceae</taxon>
        <taxon>Dictyoglomus</taxon>
    </lineage>
</organism>
<keyword evidence="1" id="KW-0472">Membrane</keyword>
<dbReference type="SUPFAM" id="SSF56300">
    <property type="entry name" value="Metallo-dependent phosphatases"/>
    <property type="match status" value="1"/>
</dbReference>
<dbReference type="InterPro" id="IPR004843">
    <property type="entry name" value="Calcineurin-like_PHP"/>
</dbReference>
<protein>
    <recommendedName>
        <fullName evidence="2">Calcineurin-like phosphoesterase domain-containing protein</fullName>
    </recommendedName>
</protein>
<evidence type="ECO:0000313" key="3">
    <source>
        <dbReference type="EMBL" id="HFX14321.1"/>
    </source>
</evidence>
<comment type="caution">
    <text evidence="3">The sequence shown here is derived from an EMBL/GenBank/DDBJ whole genome shotgun (WGS) entry which is preliminary data.</text>
</comment>
<feature type="domain" description="Calcineurin-like phosphoesterase" evidence="2">
    <location>
        <begin position="41"/>
        <end position="201"/>
    </location>
</feature>
<dbReference type="Gene3D" id="3.60.21.10">
    <property type="match status" value="1"/>
</dbReference>
<keyword evidence="1" id="KW-0812">Transmembrane</keyword>
<keyword evidence="1" id="KW-1133">Transmembrane helix</keyword>